<dbReference type="Gene3D" id="1.25.40.20">
    <property type="entry name" value="Ankyrin repeat-containing domain"/>
    <property type="match status" value="1"/>
</dbReference>
<dbReference type="SMART" id="SM00248">
    <property type="entry name" value="ANK"/>
    <property type="match status" value="3"/>
</dbReference>
<protein>
    <submittedName>
        <fullName evidence="1">Ankyrin repeat protein</fullName>
    </submittedName>
</protein>
<dbReference type="InterPro" id="IPR036770">
    <property type="entry name" value="Ankyrin_rpt-contain_sf"/>
</dbReference>
<accession>A0ABM7NU21</accession>
<dbReference type="SUPFAM" id="SSF48403">
    <property type="entry name" value="Ankyrin repeat"/>
    <property type="match status" value="1"/>
</dbReference>
<name>A0ABM7NU21_9VIRU</name>
<dbReference type="EMBL" id="AP024483">
    <property type="protein sequence ID" value="BCS83629.1"/>
    <property type="molecule type" value="Genomic_DNA"/>
</dbReference>
<sequence>MYLEAFKKFKLTSIYQYHLNNPDNKILNNIIKVLTLQRISTINCFFLRCFDEIIANKIHAIFYEIFDNCESEEKTYIFFCLAKKSKYDIMDYMINHGFNPNTMIEENTLLYYICCNGLPLVKYMIDNGANISYNNYSIISHLLMLDKNIRNYFIEMYIPNDVLVAAIRNYVVNNFFTKKIKIKRKIISKILKKIDINDVFISDEDILHLSKFDVSDIKWLIEFGYCINQNLMNSACIQNNLNLVEFLLENKYYPDDLTIERLFYNKSIRIIRLLAKYNFDMSSLPTINFDHEFINQLDNCGVDIYKLCSYLLS</sequence>
<evidence type="ECO:0000313" key="2">
    <source>
        <dbReference type="Proteomes" id="UP001321479"/>
    </source>
</evidence>
<dbReference type="RefSeq" id="YP_010842237.1">
    <property type="nucleotide sequence ID" value="NC_079139.1"/>
</dbReference>
<keyword evidence="2" id="KW-1185">Reference proteome</keyword>
<reference evidence="1 2" key="1">
    <citation type="submission" date="2021-02" db="EMBL/GenBank/DDBJ databases">
        <title>Cotonvirus japonicus, which uses Golgi apparatus of host cells for its virion factory, phylogenetically links tailed tupanvirus and icosahedral mimivirus.</title>
        <authorList>
            <person name="Takahashi H."/>
            <person name="Fukaya S."/>
            <person name="Song C."/>
            <person name="Murata K."/>
            <person name="Takemura M."/>
        </authorList>
    </citation>
    <scope>NUCLEOTIDE SEQUENCE [LARGE SCALE GENOMIC DNA]</scope>
</reference>
<proteinExistence type="predicted"/>
<organism evidence="1 2">
    <name type="scientific">Cotonvirus japonicus</name>
    <dbReference type="NCBI Taxonomy" id="2811091"/>
    <lineage>
        <taxon>Viruses</taxon>
        <taxon>Varidnaviria</taxon>
        <taxon>Bamfordvirae</taxon>
        <taxon>Nucleocytoviricota</taxon>
        <taxon>Megaviricetes</taxon>
        <taxon>Imitervirales</taxon>
        <taxon>Mimiviridae</taxon>
        <taxon>Megamimivirinae</taxon>
        <taxon>Cotonvirus</taxon>
        <taxon>Cotonvirus japonicum</taxon>
    </lineage>
</organism>
<evidence type="ECO:0000313" key="1">
    <source>
        <dbReference type="EMBL" id="BCS83629.1"/>
    </source>
</evidence>
<dbReference type="InterPro" id="IPR002110">
    <property type="entry name" value="Ankyrin_rpt"/>
</dbReference>
<dbReference type="GeneID" id="80558834"/>
<dbReference type="Proteomes" id="UP001321479">
    <property type="component" value="Segment"/>
</dbReference>